<dbReference type="InterPro" id="IPR011009">
    <property type="entry name" value="Kinase-like_dom_sf"/>
</dbReference>
<organism evidence="2 3">
    <name type="scientific">Microctonus aethiopoides</name>
    <dbReference type="NCBI Taxonomy" id="144406"/>
    <lineage>
        <taxon>Eukaryota</taxon>
        <taxon>Metazoa</taxon>
        <taxon>Ecdysozoa</taxon>
        <taxon>Arthropoda</taxon>
        <taxon>Hexapoda</taxon>
        <taxon>Insecta</taxon>
        <taxon>Pterygota</taxon>
        <taxon>Neoptera</taxon>
        <taxon>Endopterygota</taxon>
        <taxon>Hymenoptera</taxon>
        <taxon>Apocrita</taxon>
        <taxon>Ichneumonoidea</taxon>
        <taxon>Braconidae</taxon>
        <taxon>Euphorinae</taxon>
        <taxon>Microctonus</taxon>
    </lineage>
</organism>
<evidence type="ECO:0000313" key="2">
    <source>
        <dbReference type="EMBL" id="KAK0172846.1"/>
    </source>
</evidence>
<dbReference type="Pfam" id="PF02958">
    <property type="entry name" value="EcKL"/>
    <property type="match status" value="1"/>
</dbReference>
<dbReference type="PANTHER" id="PTHR11012">
    <property type="entry name" value="PROTEIN KINASE-LIKE DOMAIN-CONTAINING"/>
    <property type="match status" value="1"/>
</dbReference>
<proteinExistence type="predicted"/>
<dbReference type="EMBL" id="JAQQBS010000002">
    <property type="protein sequence ID" value="KAK0172846.1"/>
    <property type="molecule type" value="Genomic_DNA"/>
</dbReference>
<dbReference type="AlphaFoldDB" id="A0AA39FNV5"/>
<dbReference type="Proteomes" id="UP001168990">
    <property type="component" value="Unassembled WGS sequence"/>
</dbReference>
<evidence type="ECO:0000259" key="1">
    <source>
        <dbReference type="SMART" id="SM00587"/>
    </source>
</evidence>
<dbReference type="InterPro" id="IPR015897">
    <property type="entry name" value="CHK_kinase-like"/>
</dbReference>
<evidence type="ECO:0000313" key="3">
    <source>
        <dbReference type="Proteomes" id="UP001168990"/>
    </source>
</evidence>
<feature type="domain" description="CHK kinase-like" evidence="1">
    <location>
        <begin position="130"/>
        <end position="337"/>
    </location>
</feature>
<protein>
    <recommendedName>
        <fullName evidence="1">CHK kinase-like domain-containing protein</fullName>
    </recommendedName>
</protein>
<dbReference type="Gene3D" id="3.90.1200.10">
    <property type="match status" value="1"/>
</dbReference>
<dbReference type="InterPro" id="IPR004119">
    <property type="entry name" value="EcKL"/>
</dbReference>
<name>A0AA39FNV5_9HYME</name>
<sequence>MDNQLESRRLTYDFVRDLIAKDEPDVEIIEVNEQPGSGRGDNYTSMLYRLKLNGRKRLNSKEWVPWCTELIYKVLPESKVRRDAFKSELLFRNEVTFYTNVWPALEKLQTNDRKVFNGVAKIYVARSDLIVMEDLRRRGYVMADRREGLEVNRLKLVLKALAGFHALSLTLRELRPNVFQQLIDENNSNCVREGLFHVENEDWYRHYYRVAAKNAIAMVSEALPAQYEHERNEIIEKFRAFLHEDIFFRTMCELVSTQGPFTVFCHGDCWTNNFLFSNEIENEEVVYLVDFQLMRVGSLALDLVNLLYCCASGETRKAHMTSLLRHYHMHLMTALTTLNPSRSTKESSAMWELLNEEIRRCGRFGIGLALDILPISTCDSDNAPDLYECADESNEEIGRNIRGPPAGGTECARLMTDLVLELIHNQAL</sequence>
<dbReference type="PANTHER" id="PTHR11012:SF30">
    <property type="entry name" value="PROTEIN KINASE-LIKE DOMAIN-CONTAINING"/>
    <property type="match status" value="1"/>
</dbReference>
<dbReference type="SMART" id="SM00587">
    <property type="entry name" value="CHK"/>
    <property type="match status" value="1"/>
</dbReference>
<reference evidence="2" key="2">
    <citation type="submission" date="2023-03" db="EMBL/GenBank/DDBJ databases">
        <authorList>
            <person name="Inwood S.N."/>
            <person name="Skelly J.G."/>
            <person name="Guhlin J."/>
            <person name="Harrop T.W.R."/>
            <person name="Goldson S.G."/>
            <person name="Dearden P.K."/>
        </authorList>
    </citation>
    <scope>NUCLEOTIDE SEQUENCE</scope>
    <source>
        <strain evidence="2">Irish</strain>
        <tissue evidence="2">Whole body</tissue>
    </source>
</reference>
<reference evidence="2" key="1">
    <citation type="journal article" date="2023" name="bioRxiv">
        <title>Scaffold-level genome assemblies of two parasitoid biocontrol wasps reveal the parthenogenesis mechanism and an associated novel virus.</title>
        <authorList>
            <person name="Inwood S."/>
            <person name="Skelly J."/>
            <person name="Guhlin J."/>
            <person name="Harrop T."/>
            <person name="Goldson S."/>
            <person name="Dearden P."/>
        </authorList>
    </citation>
    <scope>NUCLEOTIDE SEQUENCE</scope>
    <source>
        <strain evidence="2">Irish</strain>
        <tissue evidence="2">Whole body</tissue>
    </source>
</reference>
<comment type="caution">
    <text evidence="2">The sequence shown here is derived from an EMBL/GenBank/DDBJ whole genome shotgun (WGS) entry which is preliminary data.</text>
</comment>
<keyword evidence="3" id="KW-1185">Reference proteome</keyword>
<dbReference type="SUPFAM" id="SSF56112">
    <property type="entry name" value="Protein kinase-like (PK-like)"/>
    <property type="match status" value="1"/>
</dbReference>
<gene>
    <name evidence="2" type="ORF">PV328_006113</name>
</gene>
<accession>A0AA39FNV5</accession>